<name>A0A142IIL0_9CAUD</name>
<evidence type="ECO:0000313" key="1">
    <source>
        <dbReference type="EMBL" id="AMR59798.1"/>
    </source>
</evidence>
<reference evidence="1 2" key="1">
    <citation type="submission" date="2016-02" db="EMBL/GenBank/DDBJ databases">
        <title>Complete genome sequence of a polyvalent bacteriophage, SEGD1, simultaneously inhibiting both Salmonella enterica and Escherichia coli O157:H7.</title>
        <authorList>
            <person name="Fan J."/>
            <person name="Ma J."/>
        </authorList>
    </citation>
    <scope>NUCLEOTIDE SEQUENCE [LARGE SCALE GENOMIC DNA]</scope>
</reference>
<protein>
    <submittedName>
        <fullName evidence="1">Putative virion structural protein</fullName>
    </submittedName>
</protein>
<dbReference type="Pfam" id="PF25613">
    <property type="entry name" value="DUF7941"/>
    <property type="match status" value="1"/>
</dbReference>
<sequence length="498" mass="54515">MGLYTEPSMELLCQQIVRDNPGLAGKITADSIGVRGVPVAKNVNGRNTQITLVGKPGKGFAGEITVYYDRLNLASLFKSGPNTVSIPRSAQTHAETLPAFNELNGLNLTASDITSPNVALMKYATPETITLTAHANSLCYTGSCKMTYVYEPIAMYPKSGPGPKGLMAGNELYGFFGLVSAEELFTSDEMVYALYNGTNWPNRYAIKWLKFFLNGAVVFVPTRAICNVTWADLYNKGAIFDSGDAGPRPKSTYTPVDVEQLKYMVKRDDEGTHYFRMSIPYYTENAAAPDWSKPPSITSILSLTSKLGSVNVYGEWGTLSTTDANFLDYVWLRHQFGADQAYYQSISGSYRSYTYIYTSSGFWPILEMFDVANEPVPLIDEGAELTWAPSVVTLTDIDQNESLRVVPITETSAAANPRPLVFNTDNTETATPAWLREASSDSPRPLLAATDNDERAYSVAVTGMASVKIRPIILTTDQIAQPSKITLGDTNGELDGFQ</sequence>
<dbReference type="Proteomes" id="UP000223976">
    <property type="component" value="Segment"/>
</dbReference>
<evidence type="ECO:0000313" key="2">
    <source>
        <dbReference type="Proteomes" id="UP000223976"/>
    </source>
</evidence>
<gene>
    <name evidence="1" type="ORF">SEGD1_151</name>
</gene>
<dbReference type="InterPro" id="IPR057701">
    <property type="entry name" value="DUF7941"/>
</dbReference>
<proteinExistence type="predicted"/>
<dbReference type="EMBL" id="KU726251">
    <property type="protein sequence ID" value="AMR59798.1"/>
    <property type="molecule type" value="Genomic_DNA"/>
</dbReference>
<organism evidence="1 2">
    <name type="scientific">Enterobacteria phage SEGD1</name>
    <dbReference type="NCBI Taxonomy" id="1805456"/>
    <lineage>
        <taxon>Viruses</taxon>
        <taxon>Duplodnaviria</taxon>
        <taxon>Heunggongvirae</taxon>
        <taxon>Uroviricota</taxon>
        <taxon>Caudoviricetes</taxon>
        <taxon>Chimalliviridae</taxon>
        <taxon>Seoulvirus</taxon>
        <taxon>Seoulvirus SPN3US</taxon>
    </lineage>
</organism>
<accession>A0A142IIL0</accession>